<dbReference type="EMBL" id="JAPDOD010000025">
    <property type="protein sequence ID" value="MDA0163515.1"/>
    <property type="molecule type" value="Genomic_DNA"/>
</dbReference>
<sequence length="114" mass="12320">MFRRLLSEERGQVATEFMGMLWLLLLAAVAVWQIMLIAWSADQAANAARVATRVQARSGNAEKAAHWAVSSGLRDGMKVDVSGDKATVSVRIPIIFPGLGDDKLRIGRSATLPS</sequence>
<dbReference type="Proteomes" id="UP001149140">
    <property type="component" value="Unassembled WGS sequence"/>
</dbReference>
<proteinExistence type="predicted"/>
<name>A0A9X3S1K8_9ACTN</name>
<keyword evidence="3" id="KW-1185">Reference proteome</keyword>
<evidence type="ECO:0008006" key="4">
    <source>
        <dbReference type="Google" id="ProtNLM"/>
    </source>
</evidence>
<dbReference type="AlphaFoldDB" id="A0A9X3S1K8"/>
<keyword evidence="1" id="KW-0472">Membrane</keyword>
<feature type="transmembrane region" description="Helical" evidence="1">
    <location>
        <begin position="21"/>
        <end position="41"/>
    </location>
</feature>
<organism evidence="2 3">
    <name type="scientific">Solirubrobacter ginsenosidimutans</name>
    <dbReference type="NCBI Taxonomy" id="490573"/>
    <lineage>
        <taxon>Bacteria</taxon>
        <taxon>Bacillati</taxon>
        <taxon>Actinomycetota</taxon>
        <taxon>Thermoleophilia</taxon>
        <taxon>Solirubrobacterales</taxon>
        <taxon>Solirubrobacteraceae</taxon>
        <taxon>Solirubrobacter</taxon>
    </lineage>
</organism>
<comment type="caution">
    <text evidence="2">The sequence shown here is derived from an EMBL/GenBank/DDBJ whole genome shotgun (WGS) entry which is preliminary data.</text>
</comment>
<evidence type="ECO:0000256" key="1">
    <source>
        <dbReference type="SAM" id="Phobius"/>
    </source>
</evidence>
<dbReference type="RefSeq" id="WP_270042760.1">
    <property type="nucleotide sequence ID" value="NZ_JAPDOD010000025.1"/>
</dbReference>
<evidence type="ECO:0000313" key="2">
    <source>
        <dbReference type="EMBL" id="MDA0163515.1"/>
    </source>
</evidence>
<keyword evidence="1" id="KW-0812">Transmembrane</keyword>
<evidence type="ECO:0000313" key="3">
    <source>
        <dbReference type="Proteomes" id="UP001149140"/>
    </source>
</evidence>
<reference evidence="2" key="1">
    <citation type="submission" date="2022-10" db="EMBL/GenBank/DDBJ databases">
        <title>The WGS of Solirubrobacter ginsenosidimutans DSM 21036.</title>
        <authorList>
            <person name="Jiang Z."/>
        </authorList>
    </citation>
    <scope>NUCLEOTIDE SEQUENCE</scope>
    <source>
        <strain evidence="2">DSM 21036</strain>
    </source>
</reference>
<keyword evidence="1" id="KW-1133">Transmembrane helix</keyword>
<accession>A0A9X3S1K8</accession>
<protein>
    <recommendedName>
        <fullName evidence="4">Pilus assembly protein</fullName>
    </recommendedName>
</protein>
<gene>
    <name evidence="2" type="ORF">OM076_24795</name>
</gene>